<accession>A0AAD9NZ73</accession>
<dbReference type="SUPFAM" id="SSF57959">
    <property type="entry name" value="Leucine zipper domain"/>
    <property type="match status" value="1"/>
</dbReference>
<comment type="caution">
    <text evidence="3">The sequence shown here is derived from an EMBL/GenBank/DDBJ whole genome shotgun (WGS) entry which is preliminary data.</text>
</comment>
<sequence length="263" mass="28854">MGQSADRVTSAPRLLQMNCGLFNTGSTGATVTKVPSVGSITDFMSEFPEDFKMADPGDLLKDNDWMPDSEFWSLGSELAASDNFLEVFADLTDSCDGGLLFDGSVTPDIPPVVSSAGPFSTIAADALKNEPATPEPSSIIPEPQVAAPVDEKCATKKRTASDAFSEASNCDHDDYTTKFKKPAVITETILAGPSVEKHTSRRVKNNIASKQSRHNRKQKYVEMEDQVVILVAENEKLRKKAEKMEELTKEMKKILIERMMQKK</sequence>
<dbReference type="GO" id="GO:0000978">
    <property type="term" value="F:RNA polymerase II cis-regulatory region sequence-specific DNA binding"/>
    <property type="evidence" value="ECO:0007669"/>
    <property type="project" value="TreeGrafter"/>
</dbReference>
<dbReference type="EMBL" id="JAODUO010000243">
    <property type="protein sequence ID" value="KAK2185160.1"/>
    <property type="molecule type" value="Genomic_DNA"/>
</dbReference>
<gene>
    <name evidence="3" type="ORF">NP493_244g00011</name>
</gene>
<dbReference type="PANTHER" id="PTHR23334">
    <property type="entry name" value="CCAAT/ENHANCER BINDING PROTEIN"/>
    <property type="match status" value="1"/>
</dbReference>
<organism evidence="3 4">
    <name type="scientific">Ridgeia piscesae</name>
    <name type="common">Tubeworm</name>
    <dbReference type="NCBI Taxonomy" id="27915"/>
    <lineage>
        <taxon>Eukaryota</taxon>
        <taxon>Metazoa</taxon>
        <taxon>Spiralia</taxon>
        <taxon>Lophotrochozoa</taxon>
        <taxon>Annelida</taxon>
        <taxon>Polychaeta</taxon>
        <taxon>Sedentaria</taxon>
        <taxon>Canalipalpata</taxon>
        <taxon>Sabellida</taxon>
        <taxon>Siboglinidae</taxon>
        <taxon>Ridgeia</taxon>
    </lineage>
</organism>
<feature type="domain" description="BZIP" evidence="2">
    <location>
        <begin position="195"/>
        <end position="258"/>
    </location>
</feature>
<dbReference type="InterPro" id="IPR004827">
    <property type="entry name" value="bZIP"/>
</dbReference>
<protein>
    <recommendedName>
        <fullName evidence="2">BZIP domain-containing protein</fullName>
    </recommendedName>
</protein>
<dbReference type="SMART" id="SM00338">
    <property type="entry name" value="BRLZ"/>
    <property type="match status" value="1"/>
</dbReference>
<dbReference type="CDD" id="cd14813">
    <property type="entry name" value="bZIP_BmCbz-like"/>
    <property type="match status" value="1"/>
</dbReference>
<dbReference type="Pfam" id="PF07716">
    <property type="entry name" value="bZIP_2"/>
    <property type="match status" value="1"/>
</dbReference>
<keyword evidence="1" id="KW-0175">Coiled coil</keyword>
<dbReference type="InterPro" id="IPR031106">
    <property type="entry name" value="C/EBP"/>
</dbReference>
<dbReference type="Gene3D" id="1.20.5.170">
    <property type="match status" value="1"/>
</dbReference>
<dbReference type="InterPro" id="IPR046347">
    <property type="entry name" value="bZIP_sf"/>
</dbReference>
<name>A0AAD9NZ73_RIDPI</name>
<dbReference type="PROSITE" id="PS50217">
    <property type="entry name" value="BZIP"/>
    <property type="match status" value="1"/>
</dbReference>
<evidence type="ECO:0000313" key="4">
    <source>
        <dbReference type="Proteomes" id="UP001209878"/>
    </source>
</evidence>
<evidence type="ECO:0000259" key="2">
    <source>
        <dbReference type="PROSITE" id="PS50217"/>
    </source>
</evidence>
<dbReference type="GO" id="GO:0006351">
    <property type="term" value="P:DNA-templated transcription"/>
    <property type="evidence" value="ECO:0007669"/>
    <property type="project" value="InterPro"/>
</dbReference>
<keyword evidence="4" id="KW-1185">Reference proteome</keyword>
<dbReference type="Proteomes" id="UP001209878">
    <property type="component" value="Unassembled WGS sequence"/>
</dbReference>
<reference evidence="3" key="1">
    <citation type="journal article" date="2023" name="Mol. Biol. Evol.">
        <title>Third-Generation Sequencing Reveals the Adaptive Role of the Epigenome in Three Deep-Sea Polychaetes.</title>
        <authorList>
            <person name="Perez M."/>
            <person name="Aroh O."/>
            <person name="Sun Y."/>
            <person name="Lan Y."/>
            <person name="Juniper S.K."/>
            <person name="Young C.R."/>
            <person name="Angers B."/>
            <person name="Qian P.Y."/>
        </authorList>
    </citation>
    <scope>NUCLEOTIDE SEQUENCE</scope>
    <source>
        <strain evidence="3">R07B-5</strain>
    </source>
</reference>
<proteinExistence type="predicted"/>
<feature type="coiled-coil region" evidence="1">
    <location>
        <begin position="220"/>
        <end position="257"/>
    </location>
</feature>
<dbReference type="GO" id="GO:0000981">
    <property type="term" value="F:DNA-binding transcription factor activity, RNA polymerase II-specific"/>
    <property type="evidence" value="ECO:0007669"/>
    <property type="project" value="TreeGrafter"/>
</dbReference>
<evidence type="ECO:0000313" key="3">
    <source>
        <dbReference type="EMBL" id="KAK2185160.1"/>
    </source>
</evidence>
<evidence type="ECO:0000256" key="1">
    <source>
        <dbReference type="SAM" id="Coils"/>
    </source>
</evidence>
<dbReference type="AlphaFoldDB" id="A0AAD9NZ73"/>
<dbReference type="PANTHER" id="PTHR23334:SF20">
    <property type="entry name" value="BASIC LEUCINE ZIPPER 24"/>
    <property type="match status" value="1"/>
</dbReference>